<feature type="region of interest" description="Disordered" evidence="1">
    <location>
        <begin position="20"/>
        <end position="51"/>
    </location>
</feature>
<dbReference type="RefSeq" id="WP_377853595.1">
    <property type="nucleotide sequence ID" value="NZ_JBHLZU010000017.1"/>
</dbReference>
<feature type="compositionally biased region" description="Basic and acidic residues" evidence="1">
    <location>
        <begin position="39"/>
        <end position="49"/>
    </location>
</feature>
<proteinExistence type="predicted"/>
<reference evidence="2 3" key="1">
    <citation type="submission" date="2024-09" db="EMBL/GenBank/DDBJ databases">
        <authorList>
            <person name="Sun Q."/>
            <person name="Mori K."/>
        </authorList>
    </citation>
    <scope>NUCLEOTIDE SEQUENCE [LARGE SCALE GENOMIC DNA]</scope>
    <source>
        <strain evidence="2 3">TBRC 7907</strain>
    </source>
</reference>
<sequence length="469" mass="51218">MRAKFLAGVLAVVTLVACEEVPGTPSPPSPSPSQQPPPRSKEPASDARQRATAAKYAPYVWLAEGEEYGPMDATTFILGSELRWAHDKACGDDKIAAPPELERLRGKDPAVVYRHQGKGAAPKCEHGGPEYKTTDETAPRKNENLGAEGFYLTGSPAMRRGTGTSAPTYWQHYEDPERHLHAYTYWRFYAWNDAITVPGLEFAGADGDHEGDWERVTLLTDADDRPTDVVFNGHGSQCRMPWDKITKADGRPVVYSAKGTHASFADQGVHGWRLDTTSQGQRWDTATDLRRTENEPWWGYAGGWGAVGSPGPLAEERTGPAGPKPSRGPGDPWAAERCDDPEARPEGALHPSFIGTWRSPAPVNQPNSDKPYTMTMTLHSGAPGDKVGEAHYPELRCTGELTLEKSDRSRTVLVERIVTDPESTCVKQGTITLTPSANSDPARPWLHFSYQRATGQGVLATAELVKLPN</sequence>
<feature type="region of interest" description="Disordered" evidence="1">
    <location>
        <begin position="308"/>
        <end position="362"/>
    </location>
</feature>
<evidence type="ECO:0008006" key="4">
    <source>
        <dbReference type="Google" id="ProtNLM"/>
    </source>
</evidence>
<feature type="compositionally biased region" description="Pro residues" evidence="1">
    <location>
        <begin position="24"/>
        <end position="38"/>
    </location>
</feature>
<protein>
    <recommendedName>
        <fullName evidence="4">DUF946 domain-containing protein</fullName>
    </recommendedName>
</protein>
<accession>A0ABV5ZYL7</accession>
<comment type="caution">
    <text evidence="2">The sequence shown here is derived from an EMBL/GenBank/DDBJ whole genome shotgun (WGS) entry which is preliminary data.</text>
</comment>
<evidence type="ECO:0000313" key="2">
    <source>
        <dbReference type="EMBL" id="MFB9906011.1"/>
    </source>
</evidence>
<keyword evidence="3" id="KW-1185">Reference proteome</keyword>
<dbReference type="PANTHER" id="PTHR48174:SF5">
    <property type="entry name" value="VACUOLAR PROTEIN SORTING-ASSOCIATED PROTEIN 62"/>
    <property type="match status" value="1"/>
</dbReference>
<dbReference type="Proteomes" id="UP001589693">
    <property type="component" value="Unassembled WGS sequence"/>
</dbReference>
<dbReference type="EMBL" id="JBHLZU010000017">
    <property type="protein sequence ID" value="MFB9906011.1"/>
    <property type="molecule type" value="Genomic_DNA"/>
</dbReference>
<feature type="compositionally biased region" description="Basic and acidic residues" evidence="1">
    <location>
        <begin position="334"/>
        <end position="347"/>
    </location>
</feature>
<feature type="region of interest" description="Disordered" evidence="1">
    <location>
        <begin position="119"/>
        <end position="140"/>
    </location>
</feature>
<gene>
    <name evidence="2" type="ORF">ACFFQA_18910</name>
</gene>
<dbReference type="PANTHER" id="PTHR48174">
    <property type="entry name" value="DUF946 FAMILY PROTEIN"/>
    <property type="match status" value="1"/>
</dbReference>
<organism evidence="2 3">
    <name type="scientific">Allokutzneria oryzae</name>
    <dbReference type="NCBI Taxonomy" id="1378989"/>
    <lineage>
        <taxon>Bacteria</taxon>
        <taxon>Bacillati</taxon>
        <taxon>Actinomycetota</taxon>
        <taxon>Actinomycetes</taxon>
        <taxon>Pseudonocardiales</taxon>
        <taxon>Pseudonocardiaceae</taxon>
        <taxon>Allokutzneria</taxon>
    </lineage>
</organism>
<feature type="compositionally biased region" description="Basic and acidic residues" evidence="1">
    <location>
        <begin position="123"/>
        <end position="140"/>
    </location>
</feature>
<dbReference type="PROSITE" id="PS51257">
    <property type="entry name" value="PROKAR_LIPOPROTEIN"/>
    <property type="match status" value="1"/>
</dbReference>
<name>A0ABV5ZYL7_9PSEU</name>
<evidence type="ECO:0000256" key="1">
    <source>
        <dbReference type="SAM" id="MobiDB-lite"/>
    </source>
</evidence>
<evidence type="ECO:0000313" key="3">
    <source>
        <dbReference type="Proteomes" id="UP001589693"/>
    </source>
</evidence>